<gene>
    <name evidence="2" type="ORF">PISMIDRAFT_478548</name>
</gene>
<dbReference type="OrthoDB" id="2686862at2759"/>
<organism evidence="2 3">
    <name type="scientific">Pisolithus microcarpus 441</name>
    <dbReference type="NCBI Taxonomy" id="765257"/>
    <lineage>
        <taxon>Eukaryota</taxon>
        <taxon>Fungi</taxon>
        <taxon>Dikarya</taxon>
        <taxon>Basidiomycota</taxon>
        <taxon>Agaricomycotina</taxon>
        <taxon>Agaricomycetes</taxon>
        <taxon>Agaricomycetidae</taxon>
        <taxon>Boletales</taxon>
        <taxon>Sclerodermatineae</taxon>
        <taxon>Pisolithaceae</taxon>
        <taxon>Pisolithus</taxon>
    </lineage>
</organism>
<feature type="region of interest" description="Disordered" evidence="1">
    <location>
        <begin position="81"/>
        <end position="100"/>
    </location>
</feature>
<name>A0A0C9YCM3_9AGAM</name>
<feature type="compositionally biased region" description="Polar residues" evidence="1">
    <location>
        <begin position="81"/>
        <end position="90"/>
    </location>
</feature>
<keyword evidence="3" id="KW-1185">Reference proteome</keyword>
<dbReference type="HOGENOM" id="CLU_877489_0_0_1"/>
<accession>A0A0C9YCM3</accession>
<reference evidence="3" key="2">
    <citation type="submission" date="2015-01" db="EMBL/GenBank/DDBJ databases">
        <title>Evolutionary Origins and Diversification of the Mycorrhizal Mutualists.</title>
        <authorList>
            <consortium name="DOE Joint Genome Institute"/>
            <consortium name="Mycorrhizal Genomics Consortium"/>
            <person name="Kohler A."/>
            <person name="Kuo A."/>
            <person name="Nagy L.G."/>
            <person name="Floudas D."/>
            <person name="Copeland A."/>
            <person name="Barry K.W."/>
            <person name="Cichocki N."/>
            <person name="Veneault-Fourrey C."/>
            <person name="LaButti K."/>
            <person name="Lindquist E.A."/>
            <person name="Lipzen A."/>
            <person name="Lundell T."/>
            <person name="Morin E."/>
            <person name="Murat C."/>
            <person name="Riley R."/>
            <person name="Ohm R."/>
            <person name="Sun H."/>
            <person name="Tunlid A."/>
            <person name="Henrissat B."/>
            <person name="Grigoriev I.V."/>
            <person name="Hibbett D.S."/>
            <person name="Martin F."/>
        </authorList>
    </citation>
    <scope>NUCLEOTIDE SEQUENCE [LARGE SCALE GENOMIC DNA]</scope>
    <source>
        <strain evidence="3">441</strain>
    </source>
</reference>
<evidence type="ECO:0000313" key="2">
    <source>
        <dbReference type="EMBL" id="KIK11624.1"/>
    </source>
</evidence>
<dbReference type="Proteomes" id="UP000054018">
    <property type="component" value="Unassembled WGS sequence"/>
</dbReference>
<feature type="region of interest" description="Disordered" evidence="1">
    <location>
        <begin position="1"/>
        <end position="44"/>
    </location>
</feature>
<dbReference type="AlphaFoldDB" id="A0A0C9YCM3"/>
<evidence type="ECO:0000256" key="1">
    <source>
        <dbReference type="SAM" id="MobiDB-lite"/>
    </source>
</evidence>
<protein>
    <submittedName>
        <fullName evidence="2">Uncharacterized protein</fullName>
    </submittedName>
</protein>
<evidence type="ECO:0000313" key="3">
    <source>
        <dbReference type="Proteomes" id="UP000054018"/>
    </source>
</evidence>
<dbReference type="EMBL" id="KN834181">
    <property type="protein sequence ID" value="KIK11624.1"/>
    <property type="molecule type" value="Genomic_DNA"/>
</dbReference>
<reference evidence="2 3" key="1">
    <citation type="submission" date="2014-04" db="EMBL/GenBank/DDBJ databases">
        <authorList>
            <consortium name="DOE Joint Genome Institute"/>
            <person name="Kuo A."/>
            <person name="Kohler A."/>
            <person name="Costa M.D."/>
            <person name="Nagy L.G."/>
            <person name="Floudas D."/>
            <person name="Copeland A."/>
            <person name="Barry K.W."/>
            <person name="Cichocki N."/>
            <person name="Veneault-Fourrey C."/>
            <person name="LaButti K."/>
            <person name="Lindquist E.A."/>
            <person name="Lipzen A."/>
            <person name="Lundell T."/>
            <person name="Morin E."/>
            <person name="Murat C."/>
            <person name="Sun H."/>
            <person name="Tunlid A."/>
            <person name="Henrissat B."/>
            <person name="Grigoriev I.V."/>
            <person name="Hibbett D.S."/>
            <person name="Martin F."/>
            <person name="Nordberg H.P."/>
            <person name="Cantor M.N."/>
            <person name="Hua S.X."/>
        </authorList>
    </citation>
    <scope>NUCLEOTIDE SEQUENCE [LARGE SCALE GENOMIC DNA]</scope>
    <source>
        <strain evidence="2 3">441</strain>
    </source>
</reference>
<proteinExistence type="predicted"/>
<sequence>MPCHQQDRSPSPDSRGKTIVSHPMSISNLPSYWENGHGREPTEPSEGYLRILAAQQEWSPTPVESLAPGFLTSSLSKNATNMNFQRSHPTGSAERHDNRTNVVEPYVSQDPTSRSGSQRGSALVDDEHFVRRSEEELRKVPDRRMVFIFRVITELLDEAVYHYCPRVEELWLRIVEGDDDDDDLWLWVDGDEEWLSTSKGEILYWGSPLPGHWLSARSALRRRITRKRYPPATARNEKVRGATPEQRISAIAWLIASSKGVAELFAFHGRTPPTFRTPHIAVTLGWIICEPLDAFPSQTNDWENTLRRSKEDGCICSPADCDDLGKWFDMMVWLEDRLPTLVVGDKPCVRHH</sequence>